<dbReference type="Proteomes" id="UP000621799">
    <property type="component" value="Unassembled WGS sequence"/>
</dbReference>
<evidence type="ECO:0000256" key="1">
    <source>
        <dbReference type="SAM" id="MobiDB-lite"/>
    </source>
</evidence>
<evidence type="ECO:0000313" key="3">
    <source>
        <dbReference type="Proteomes" id="UP000621799"/>
    </source>
</evidence>
<organism evidence="2 3">
    <name type="scientific">Zarconia navalis LEGE 11467</name>
    <dbReference type="NCBI Taxonomy" id="1828826"/>
    <lineage>
        <taxon>Bacteria</taxon>
        <taxon>Bacillati</taxon>
        <taxon>Cyanobacteriota</taxon>
        <taxon>Cyanophyceae</taxon>
        <taxon>Oscillatoriophycideae</taxon>
        <taxon>Oscillatoriales</taxon>
        <taxon>Oscillatoriales incertae sedis</taxon>
        <taxon>Zarconia</taxon>
        <taxon>Zarconia navalis</taxon>
    </lineage>
</organism>
<comment type="caution">
    <text evidence="2">The sequence shown here is derived from an EMBL/GenBank/DDBJ whole genome shotgun (WGS) entry which is preliminary data.</text>
</comment>
<keyword evidence="3" id="KW-1185">Reference proteome</keyword>
<dbReference type="RefSeq" id="WP_264321405.1">
    <property type="nucleotide sequence ID" value="NZ_JADEXN010000160.1"/>
</dbReference>
<evidence type="ECO:0000313" key="2">
    <source>
        <dbReference type="EMBL" id="MBE9041178.1"/>
    </source>
</evidence>
<feature type="region of interest" description="Disordered" evidence="1">
    <location>
        <begin position="1"/>
        <end position="23"/>
    </location>
</feature>
<gene>
    <name evidence="2" type="ORF">IQ235_10350</name>
</gene>
<feature type="region of interest" description="Disordered" evidence="1">
    <location>
        <begin position="44"/>
        <end position="81"/>
    </location>
</feature>
<reference evidence="2" key="1">
    <citation type="submission" date="2020-10" db="EMBL/GenBank/DDBJ databases">
        <authorList>
            <person name="Castelo-Branco R."/>
            <person name="Eusebio N."/>
            <person name="Adriana R."/>
            <person name="Vieira A."/>
            <person name="Brugerolle De Fraissinette N."/>
            <person name="Rezende De Castro R."/>
            <person name="Schneider M.P."/>
            <person name="Vasconcelos V."/>
            <person name="Leao P.N."/>
        </authorList>
    </citation>
    <scope>NUCLEOTIDE SEQUENCE</scope>
    <source>
        <strain evidence="2">LEGE 11467</strain>
    </source>
</reference>
<sequence length="81" mass="9378">MDDRSVVEPENPSQTSLCAGNKRRSLQNSNSLYRGIRELLWPPRESPLKPVTVLPYPERNPKQPQSNWRHFVKNLPEVNPS</sequence>
<protein>
    <submittedName>
        <fullName evidence="2">Uncharacterized protein</fullName>
    </submittedName>
</protein>
<proteinExistence type="predicted"/>
<name>A0A928VXN4_9CYAN</name>
<dbReference type="AlphaFoldDB" id="A0A928VXN4"/>
<accession>A0A928VXN4</accession>
<dbReference type="EMBL" id="JADEXN010000160">
    <property type="protein sequence ID" value="MBE9041178.1"/>
    <property type="molecule type" value="Genomic_DNA"/>
</dbReference>